<dbReference type="GO" id="GO:0002189">
    <property type="term" value="C:ribose phosphate diphosphokinase complex"/>
    <property type="evidence" value="ECO:0007669"/>
    <property type="project" value="TreeGrafter"/>
</dbReference>
<dbReference type="SMART" id="SM01400">
    <property type="entry name" value="Pribosyltran_N"/>
    <property type="match status" value="1"/>
</dbReference>
<dbReference type="EC" id="2.7.6.1" evidence="1"/>
<evidence type="ECO:0000313" key="9">
    <source>
        <dbReference type="EMBL" id="AHX11705.1"/>
    </source>
</evidence>
<dbReference type="GO" id="GO:0004749">
    <property type="term" value="F:ribose phosphate diphosphokinase activity"/>
    <property type="evidence" value="ECO:0007669"/>
    <property type="project" value="UniProtKB-EC"/>
</dbReference>
<organism evidence="9 10">
    <name type="scientific">Neorickettsia helminthoeca str. Oregon</name>
    <dbReference type="NCBI Taxonomy" id="1286528"/>
    <lineage>
        <taxon>Bacteria</taxon>
        <taxon>Pseudomonadati</taxon>
        <taxon>Pseudomonadota</taxon>
        <taxon>Alphaproteobacteria</taxon>
        <taxon>Rickettsiales</taxon>
        <taxon>Anaplasmataceae</taxon>
        <taxon>Neorickettsia</taxon>
    </lineage>
</organism>
<dbReference type="NCBIfam" id="TIGR01251">
    <property type="entry name" value="ribP_PPkin"/>
    <property type="match status" value="1"/>
</dbReference>
<dbReference type="Pfam" id="PF14572">
    <property type="entry name" value="Pribosyl_synth"/>
    <property type="match status" value="1"/>
</dbReference>
<dbReference type="PANTHER" id="PTHR10210:SF32">
    <property type="entry name" value="RIBOSE-PHOSPHATE PYROPHOSPHOKINASE 2"/>
    <property type="match status" value="1"/>
</dbReference>
<dbReference type="KEGG" id="nhm:NHE_0777"/>
<dbReference type="Pfam" id="PF13793">
    <property type="entry name" value="Pribosyltran_N"/>
    <property type="match status" value="1"/>
</dbReference>
<dbReference type="GO" id="GO:0016301">
    <property type="term" value="F:kinase activity"/>
    <property type="evidence" value="ECO:0007669"/>
    <property type="project" value="UniProtKB-KW"/>
</dbReference>
<dbReference type="FunFam" id="3.40.50.2020:FF:000014">
    <property type="entry name" value="Ribose-phosphate pyrophosphokinase 1"/>
    <property type="match status" value="1"/>
</dbReference>
<keyword evidence="4" id="KW-0547">Nucleotide-binding</keyword>
<dbReference type="GO" id="GO:0006164">
    <property type="term" value="P:purine nucleotide biosynthetic process"/>
    <property type="evidence" value="ECO:0007669"/>
    <property type="project" value="TreeGrafter"/>
</dbReference>
<sequence>MKVILGSRSGELGQKVATLLGASRIAAEINRFPDGESNVIVNDPELLPGDKVLVIESLCNDGDIIEFLLIVDALNRRGIRDIVLVAPYFAYTRADRIVSSGSAIGAKVIADLVGQRISLVVTLDVHFSQFEGFFNIPVRNVLPNEILERSISIHSDVVIVAPDLGAVKRAKSLAEGLGLSLVIMNKYRSSPGVSEITDIIGEVEGRECVIVDDIVCGGGTLCNAAEKLNELGAKSVLAFVTHGVLSGKAQQRIMGSCIDEIIITDSIPVRKNEGKIRIASAAELIAKEIRSIY</sequence>
<dbReference type="SUPFAM" id="SSF53271">
    <property type="entry name" value="PRTase-like"/>
    <property type="match status" value="1"/>
</dbReference>
<dbReference type="GO" id="GO:0000287">
    <property type="term" value="F:magnesium ion binding"/>
    <property type="evidence" value="ECO:0007669"/>
    <property type="project" value="InterPro"/>
</dbReference>
<dbReference type="InterPro" id="IPR029057">
    <property type="entry name" value="PRTase-like"/>
</dbReference>
<evidence type="ECO:0000313" key="10">
    <source>
        <dbReference type="Proteomes" id="UP000023755"/>
    </source>
</evidence>
<evidence type="ECO:0000256" key="1">
    <source>
        <dbReference type="ARBA" id="ARBA00013247"/>
    </source>
</evidence>
<protein>
    <recommendedName>
        <fullName evidence="1">ribose-phosphate diphosphokinase</fullName>
        <ecNumber evidence="1">2.7.6.1</ecNumber>
    </recommendedName>
</protein>
<accession>X5HMK4</accession>
<evidence type="ECO:0000256" key="7">
    <source>
        <dbReference type="ARBA" id="ARBA00049535"/>
    </source>
</evidence>
<keyword evidence="3" id="KW-0545">Nucleotide biosynthesis</keyword>
<dbReference type="InterPro" id="IPR000836">
    <property type="entry name" value="PRTase_dom"/>
</dbReference>
<reference evidence="9 10" key="1">
    <citation type="submission" date="2014-03" db="EMBL/GenBank/DDBJ databases">
        <title>Sequencing and Comparison of Genomes and Transcriptome Profiles of Human Ehrlichiosis Agents.</title>
        <authorList>
            <person name="Lin M."/>
            <person name="Daugherty S.C."/>
            <person name="Nagaraj S."/>
            <person name="Cheng Z."/>
            <person name="Xiong Q."/>
            <person name="Lin F.-Y."/>
            <person name="Sengamalay N."/>
            <person name="Ott S."/>
            <person name="Godinez A."/>
            <person name="Tallon L.J."/>
            <person name="Sadzewicz L."/>
            <person name="Fraser C.M."/>
            <person name="Dunning Hotopp J.C."/>
            <person name="Rikihisa Y."/>
        </authorList>
    </citation>
    <scope>NUCLEOTIDE SEQUENCE [LARGE SCALE GENOMIC DNA]</scope>
    <source>
        <strain evidence="9 10">Oregon</strain>
    </source>
</reference>
<evidence type="ECO:0000256" key="6">
    <source>
        <dbReference type="ARBA" id="ARBA00022840"/>
    </source>
</evidence>
<gene>
    <name evidence="9" type="primary">prs</name>
    <name evidence="9" type="ORF">NHE_0777</name>
</gene>
<evidence type="ECO:0000259" key="8">
    <source>
        <dbReference type="Pfam" id="PF13793"/>
    </source>
</evidence>
<keyword evidence="6" id="KW-0067">ATP-binding</keyword>
<keyword evidence="5 9" id="KW-0418">Kinase</keyword>
<proteinExistence type="predicted"/>
<dbReference type="Gene3D" id="3.40.50.2020">
    <property type="match status" value="2"/>
</dbReference>
<keyword evidence="2 9" id="KW-0808">Transferase</keyword>
<dbReference type="HOGENOM" id="CLU_033546_2_2_5"/>
<comment type="catalytic activity">
    <reaction evidence="7">
        <text>D-ribose 5-phosphate + ATP = 5-phospho-alpha-D-ribose 1-diphosphate + AMP + H(+)</text>
        <dbReference type="Rhea" id="RHEA:15609"/>
        <dbReference type="ChEBI" id="CHEBI:15378"/>
        <dbReference type="ChEBI" id="CHEBI:30616"/>
        <dbReference type="ChEBI" id="CHEBI:58017"/>
        <dbReference type="ChEBI" id="CHEBI:78346"/>
        <dbReference type="ChEBI" id="CHEBI:456215"/>
        <dbReference type="EC" id="2.7.6.1"/>
    </reaction>
</comment>
<evidence type="ECO:0000256" key="5">
    <source>
        <dbReference type="ARBA" id="ARBA00022777"/>
    </source>
</evidence>
<dbReference type="EMBL" id="CP007481">
    <property type="protein sequence ID" value="AHX11705.1"/>
    <property type="molecule type" value="Genomic_DNA"/>
</dbReference>
<dbReference type="GO" id="GO:0005737">
    <property type="term" value="C:cytoplasm"/>
    <property type="evidence" value="ECO:0007669"/>
    <property type="project" value="TreeGrafter"/>
</dbReference>
<evidence type="ECO:0000256" key="2">
    <source>
        <dbReference type="ARBA" id="ARBA00022679"/>
    </source>
</evidence>
<dbReference type="AlphaFoldDB" id="X5HMK4"/>
<evidence type="ECO:0000256" key="3">
    <source>
        <dbReference type="ARBA" id="ARBA00022727"/>
    </source>
</evidence>
<evidence type="ECO:0000256" key="4">
    <source>
        <dbReference type="ARBA" id="ARBA00022741"/>
    </source>
</evidence>
<dbReference type="STRING" id="1286528.NHE_0777"/>
<keyword evidence="10" id="KW-1185">Reference proteome</keyword>
<dbReference type="OrthoDB" id="9777067at2"/>
<dbReference type="PANTHER" id="PTHR10210">
    <property type="entry name" value="RIBOSE-PHOSPHATE DIPHOSPHOKINASE FAMILY MEMBER"/>
    <property type="match status" value="1"/>
</dbReference>
<dbReference type="GO" id="GO:0006015">
    <property type="term" value="P:5-phosphoribose 1-diphosphate biosynthetic process"/>
    <property type="evidence" value="ECO:0007669"/>
    <property type="project" value="TreeGrafter"/>
</dbReference>
<dbReference type="InterPro" id="IPR029099">
    <property type="entry name" value="Pribosyltran_N"/>
</dbReference>
<name>X5HMK4_9RICK</name>
<dbReference type="GO" id="GO:0005524">
    <property type="term" value="F:ATP binding"/>
    <property type="evidence" value="ECO:0007669"/>
    <property type="project" value="UniProtKB-KW"/>
</dbReference>
<dbReference type="Proteomes" id="UP000023755">
    <property type="component" value="Chromosome"/>
</dbReference>
<feature type="domain" description="Ribose-phosphate pyrophosphokinase N-terminal" evidence="8">
    <location>
        <begin position="1"/>
        <end position="113"/>
    </location>
</feature>
<dbReference type="CDD" id="cd06223">
    <property type="entry name" value="PRTases_typeI"/>
    <property type="match status" value="1"/>
</dbReference>
<dbReference type="InterPro" id="IPR005946">
    <property type="entry name" value="Rib-P_diPkinase"/>
</dbReference>
<dbReference type="RefSeq" id="WP_038560036.1">
    <property type="nucleotide sequence ID" value="NZ_CP007481.1"/>
</dbReference>